<protein>
    <submittedName>
        <fullName evidence="2">Uncharacterized protein</fullName>
    </submittedName>
</protein>
<keyword evidence="3" id="KW-1185">Reference proteome</keyword>
<dbReference type="Proteomes" id="UP001529510">
    <property type="component" value="Unassembled WGS sequence"/>
</dbReference>
<dbReference type="AlphaFoldDB" id="A0ABD0R8D8"/>
<organism evidence="2 3">
    <name type="scientific">Cirrhinus mrigala</name>
    <name type="common">Mrigala</name>
    <dbReference type="NCBI Taxonomy" id="683832"/>
    <lineage>
        <taxon>Eukaryota</taxon>
        <taxon>Metazoa</taxon>
        <taxon>Chordata</taxon>
        <taxon>Craniata</taxon>
        <taxon>Vertebrata</taxon>
        <taxon>Euteleostomi</taxon>
        <taxon>Actinopterygii</taxon>
        <taxon>Neopterygii</taxon>
        <taxon>Teleostei</taxon>
        <taxon>Ostariophysi</taxon>
        <taxon>Cypriniformes</taxon>
        <taxon>Cyprinidae</taxon>
        <taxon>Labeoninae</taxon>
        <taxon>Labeonini</taxon>
        <taxon>Cirrhinus</taxon>
    </lineage>
</organism>
<gene>
    <name evidence="2" type="ORF">M9458_012444</name>
</gene>
<comment type="caution">
    <text evidence="2">The sequence shown here is derived from an EMBL/GenBank/DDBJ whole genome shotgun (WGS) entry which is preliminary data.</text>
</comment>
<feature type="region of interest" description="Disordered" evidence="1">
    <location>
        <begin position="36"/>
        <end position="55"/>
    </location>
</feature>
<sequence length="55" mass="5905">AVPKALRLLLNPDAPSIPSPGQAFGYEEDAQGVLHRHKPPTKDQTLGPAFYTPVP</sequence>
<evidence type="ECO:0000256" key="1">
    <source>
        <dbReference type="SAM" id="MobiDB-lite"/>
    </source>
</evidence>
<evidence type="ECO:0000313" key="2">
    <source>
        <dbReference type="EMBL" id="KAL0194148.1"/>
    </source>
</evidence>
<reference evidence="2 3" key="1">
    <citation type="submission" date="2024-05" db="EMBL/GenBank/DDBJ databases">
        <title>Genome sequencing and assembly of Indian major carp, Cirrhinus mrigala (Hamilton, 1822).</title>
        <authorList>
            <person name="Mohindra V."/>
            <person name="Chowdhury L.M."/>
            <person name="Lal K."/>
            <person name="Jena J.K."/>
        </authorList>
    </citation>
    <scope>NUCLEOTIDE SEQUENCE [LARGE SCALE GENOMIC DNA]</scope>
    <source>
        <strain evidence="2">CM1030</strain>
        <tissue evidence="2">Blood</tissue>
    </source>
</reference>
<feature type="non-terminal residue" evidence="2">
    <location>
        <position position="1"/>
    </location>
</feature>
<name>A0ABD0R8D8_CIRMR</name>
<proteinExistence type="predicted"/>
<feature type="non-terminal residue" evidence="2">
    <location>
        <position position="55"/>
    </location>
</feature>
<accession>A0ABD0R8D8</accession>
<dbReference type="EMBL" id="JAMKFB020000005">
    <property type="protein sequence ID" value="KAL0194148.1"/>
    <property type="molecule type" value="Genomic_DNA"/>
</dbReference>
<evidence type="ECO:0000313" key="3">
    <source>
        <dbReference type="Proteomes" id="UP001529510"/>
    </source>
</evidence>